<proteinExistence type="predicted"/>
<reference evidence="4" key="1">
    <citation type="submission" date="2014-09" db="EMBL/GenBank/DDBJ databases">
        <title>Genome sequence of the luminous mushroom Mycena chlorophos for searching fungal bioluminescence genes.</title>
        <authorList>
            <person name="Tanaka Y."/>
            <person name="Kasuga D."/>
            <person name="Oba Y."/>
            <person name="Hase S."/>
            <person name="Sato K."/>
            <person name="Oba Y."/>
            <person name="Sakakibara Y."/>
        </authorList>
    </citation>
    <scope>NUCLEOTIDE SEQUENCE</scope>
</reference>
<keyword evidence="1" id="KW-0175">Coiled coil</keyword>
<dbReference type="Gene3D" id="1.20.1280.50">
    <property type="match status" value="1"/>
</dbReference>
<feature type="compositionally biased region" description="Low complexity" evidence="2">
    <location>
        <begin position="433"/>
        <end position="451"/>
    </location>
</feature>
<feature type="domain" description="F-box" evidence="3">
    <location>
        <begin position="48"/>
        <end position="102"/>
    </location>
</feature>
<dbReference type="InterPro" id="IPR001810">
    <property type="entry name" value="F-box_dom"/>
</dbReference>
<protein>
    <recommendedName>
        <fullName evidence="3">F-box domain-containing protein</fullName>
    </recommendedName>
</protein>
<evidence type="ECO:0000256" key="1">
    <source>
        <dbReference type="SAM" id="Coils"/>
    </source>
</evidence>
<evidence type="ECO:0000256" key="2">
    <source>
        <dbReference type="SAM" id="MobiDB-lite"/>
    </source>
</evidence>
<dbReference type="EMBL" id="DF849506">
    <property type="protein sequence ID" value="GAT57809.1"/>
    <property type="molecule type" value="Genomic_DNA"/>
</dbReference>
<dbReference type="SUPFAM" id="SSF81383">
    <property type="entry name" value="F-box domain"/>
    <property type="match status" value="1"/>
</dbReference>
<sequence length="451" mass="49660">MLESLAIDRRRILELDTKIAELRHQLEALSAERDAIHDRLSAYTYPVHSLPSEVVSEIFLRYIPPYPGCSRLLGYLSPTNLGHVCRLWRQIAHSTPALWRAMEITVSPSSVEKLPAWLQRSATLPLSILLNGVLSDSVDNDAILDLVLPHRERWQYLAIAIIVLDAESIPKTQIQGYFPALRALDVSRLLGSPVGSIIGSLQAPGLSTALLDLGDSDSRVQLQSFLPWAHLTRLALKFLVGPEVVEVLRLSPNLVHLHIALIHGPFALEGVPMPAIDLPLLRTLVIGHQGSAGLDRDETIRPLLLAIRAPALSKLFLNGRYLTPDEDVDGNDDVNSLEVIVAIIKSLGCRLEQLCLIYIVEFSVTEARAALPTIPLLDVFLRKTPRREFEDGWDSLDWDIVALLEPPREIDLADSDGGSHWGSAANVEDLPVDGSDPSMSYSSSSVDSDSD</sequence>
<evidence type="ECO:0000313" key="4">
    <source>
        <dbReference type="EMBL" id="GAT57809.1"/>
    </source>
</evidence>
<dbReference type="InterPro" id="IPR036047">
    <property type="entry name" value="F-box-like_dom_sf"/>
</dbReference>
<feature type="coiled-coil region" evidence="1">
    <location>
        <begin position="12"/>
        <end position="39"/>
    </location>
</feature>
<evidence type="ECO:0000313" key="5">
    <source>
        <dbReference type="Proteomes" id="UP000815677"/>
    </source>
</evidence>
<keyword evidence="5" id="KW-1185">Reference proteome</keyword>
<gene>
    <name evidence="4" type="ORF">MCHLO_14315</name>
</gene>
<accession>A0ABQ0M3B8</accession>
<dbReference type="Pfam" id="PF12937">
    <property type="entry name" value="F-box-like"/>
    <property type="match status" value="1"/>
</dbReference>
<dbReference type="Proteomes" id="UP000815677">
    <property type="component" value="Unassembled WGS sequence"/>
</dbReference>
<feature type="region of interest" description="Disordered" evidence="2">
    <location>
        <begin position="414"/>
        <end position="451"/>
    </location>
</feature>
<name>A0ABQ0M3B8_MYCCL</name>
<organism evidence="4 5">
    <name type="scientific">Mycena chlorophos</name>
    <name type="common">Agaric fungus</name>
    <name type="synonym">Agaricus chlorophos</name>
    <dbReference type="NCBI Taxonomy" id="658473"/>
    <lineage>
        <taxon>Eukaryota</taxon>
        <taxon>Fungi</taxon>
        <taxon>Dikarya</taxon>
        <taxon>Basidiomycota</taxon>
        <taxon>Agaricomycotina</taxon>
        <taxon>Agaricomycetes</taxon>
        <taxon>Agaricomycetidae</taxon>
        <taxon>Agaricales</taxon>
        <taxon>Marasmiineae</taxon>
        <taxon>Mycenaceae</taxon>
        <taxon>Mycena</taxon>
    </lineage>
</organism>
<evidence type="ECO:0000259" key="3">
    <source>
        <dbReference type="Pfam" id="PF12937"/>
    </source>
</evidence>